<name>A0A4R5QEX7_9PROT</name>
<feature type="region of interest" description="Disordered" evidence="1">
    <location>
        <begin position="83"/>
        <end position="102"/>
    </location>
</feature>
<dbReference type="Proteomes" id="UP000295096">
    <property type="component" value="Unassembled WGS sequence"/>
</dbReference>
<dbReference type="SUPFAM" id="SSF46689">
    <property type="entry name" value="Homeodomain-like"/>
    <property type="match status" value="1"/>
</dbReference>
<gene>
    <name evidence="2" type="ORF">E2C06_19185</name>
</gene>
<keyword evidence="3" id="KW-1185">Reference proteome</keyword>
<evidence type="ECO:0000313" key="2">
    <source>
        <dbReference type="EMBL" id="TDH60977.1"/>
    </source>
</evidence>
<comment type="caution">
    <text evidence="2">The sequence shown here is derived from an EMBL/GenBank/DDBJ whole genome shotgun (WGS) entry which is preliminary data.</text>
</comment>
<reference evidence="2 3" key="1">
    <citation type="journal article" date="2016" name="J. Microbiol.">
        <title>Dankookia rubra gen. nov., sp. nov., an alphaproteobacterium isolated from sediment of a shallow stream.</title>
        <authorList>
            <person name="Kim W.H."/>
            <person name="Kim D.H."/>
            <person name="Kang K."/>
            <person name="Ahn T.Y."/>
        </authorList>
    </citation>
    <scope>NUCLEOTIDE SEQUENCE [LARGE SCALE GENOMIC DNA]</scope>
    <source>
        <strain evidence="2 3">JCM30602</strain>
    </source>
</reference>
<dbReference type="OrthoDB" id="565387at2"/>
<organism evidence="2 3">
    <name type="scientific">Dankookia rubra</name>
    <dbReference type="NCBI Taxonomy" id="1442381"/>
    <lineage>
        <taxon>Bacteria</taxon>
        <taxon>Pseudomonadati</taxon>
        <taxon>Pseudomonadota</taxon>
        <taxon>Alphaproteobacteria</taxon>
        <taxon>Acetobacterales</taxon>
        <taxon>Roseomonadaceae</taxon>
        <taxon>Dankookia</taxon>
    </lineage>
</organism>
<sequence length="102" mass="11226">MAERFAVSVGTVNAWLRLAPSGQRAPRRGGSGQAMLGGTDPAVLRNLVAEQNDATLAQYADRLAERTGGRRFDPSTLSRTLRRLGLLRRKRRCTPPSRPGRR</sequence>
<evidence type="ECO:0000313" key="3">
    <source>
        <dbReference type="Proteomes" id="UP000295096"/>
    </source>
</evidence>
<accession>A0A4R5QEX7</accession>
<evidence type="ECO:0000256" key="1">
    <source>
        <dbReference type="SAM" id="MobiDB-lite"/>
    </source>
</evidence>
<dbReference type="InterPro" id="IPR009057">
    <property type="entry name" value="Homeodomain-like_sf"/>
</dbReference>
<dbReference type="EMBL" id="SMSJ01000028">
    <property type="protein sequence ID" value="TDH60977.1"/>
    <property type="molecule type" value="Genomic_DNA"/>
</dbReference>
<dbReference type="AlphaFoldDB" id="A0A4R5QEX7"/>
<protein>
    <recommendedName>
        <fullName evidence="4">Transposase</fullName>
    </recommendedName>
</protein>
<proteinExistence type="predicted"/>
<dbReference type="RefSeq" id="WP_133290223.1">
    <property type="nucleotide sequence ID" value="NZ_SMSJ01000028.1"/>
</dbReference>
<evidence type="ECO:0008006" key="4">
    <source>
        <dbReference type="Google" id="ProtNLM"/>
    </source>
</evidence>